<sequence length="535" mass="59225">MPVPSPARQTLLLFLLTLTVLLPGIWEATGLTGKDEFFLGLRTPMEMIEGDHWLVPFLDGAPRIRKPPLLYWATRISYEIFGISLASARLVSVLFAALLVVATAGIARRLAGQAETGWIAGCILLGCLGMASEARRLMLDVPVAALSTAAFWSLLVWLDSGKKRWLTATSVLLAAGFLTKGPIVALVCGGGCLALLASGRLRLAQLRQQFVPLAVHALLIAALAFPWFFVVRALYPDAADLVLADELESRRFFNFSPGILLSLLNIALPWVFVFIAAAWASWKRPVPDRLLLFWFFATFLPFAFIKSFDRYLIGSLVPLAILVALALPEMRSRWPFRLGLLLALLLGAGLAIFTFWFGLGGWYWPVVPALYFVWAWWQQRSIGHTLAAPALYWIALLWGLFPAVGVNAVPDSVRELGRTRDIAMFDGPQPALLPILSQRTHRHYGTLDRHDLAELQALTALVFLESKDAPRFQELVTKAGFRARQVDSYQTLASHGSGLRFAKVGATLADWRKAFAARDLAALMTTIIWFEIDES</sequence>
<dbReference type="GO" id="GO:0009103">
    <property type="term" value="P:lipopolysaccharide biosynthetic process"/>
    <property type="evidence" value="ECO:0007669"/>
    <property type="project" value="UniProtKB-ARBA"/>
</dbReference>
<keyword evidence="6 8" id="KW-1133">Transmembrane helix</keyword>
<proteinExistence type="predicted"/>
<feature type="transmembrane region" description="Helical" evidence="8">
    <location>
        <begin position="390"/>
        <end position="410"/>
    </location>
</feature>
<evidence type="ECO:0000256" key="1">
    <source>
        <dbReference type="ARBA" id="ARBA00004651"/>
    </source>
</evidence>
<feature type="transmembrane region" description="Helical" evidence="8">
    <location>
        <begin position="80"/>
        <end position="101"/>
    </location>
</feature>
<feature type="transmembrane region" description="Helical" evidence="8">
    <location>
        <begin position="210"/>
        <end position="235"/>
    </location>
</feature>
<evidence type="ECO:0000256" key="4">
    <source>
        <dbReference type="ARBA" id="ARBA00022679"/>
    </source>
</evidence>
<dbReference type="GO" id="GO:0016763">
    <property type="term" value="F:pentosyltransferase activity"/>
    <property type="evidence" value="ECO:0007669"/>
    <property type="project" value="TreeGrafter"/>
</dbReference>
<dbReference type="Pfam" id="PF13231">
    <property type="entry name" value="PMT_2"/>
    <property type="match status" value="1"/>
</dbReference>
<feature type="domain" description="Glycosyltransferase RgtA/B/C/D-like" evidence="9">
    <location>
        <begin position="66"/>
        <end position="222"/>
    </location>
</feature>
<evidence type="ECO:0000256" key="8">
    <source>
        <dbReference type="SAM" id="Phobius"/>
    </source>
</evidence>
<evidence type="ECO:0000256" key="3">
    <source>
        <dbReference type="ARBA" id="ARBA00022676"/>
    </source>
</evidence>
<feature type="transmembrane region" description="Helical" evidence="8">
    <location>
        <begin position="255"/>
        <end position="278"/>
    </location>
</feature>
<feature type="transmembrane region" description="Helical" evidence="8">
    <location>
        <begin position="137"/>
        <end position="158"/>
    </location>
</feature>
<keyword evidence="5 8" id="KW-0812">Transmembrane</keyword>
<feature type="transmembrane region" description="Helical" evidence="8">
    <location>
        <begin position="311"/>
        <end position="328"/>
    </location>
</feature>
<dbReference type="PANTHER" id="PTHR33908:SF11">
    <property type="entry name" value="MEMBRANE PROTEIN"/>
    <property type="match status" value="1"/>
</dbReference>
<keyword evidence="4" id="KW-0808">Transferase</keyword>
<keyword evidence="7 8" id="KW-0472">Membrane</keyword>
<dbReference type="AlphaFoldDB" id="A0A9D7QM26"/>
<keyword evidence="3" id="KW-0328">Glycosyltransferase</keyword>
<dbReference type="InterPro" id="IPR038731">
    <property type="entry name" value="RgtA/B/C-like"/>
</dbReference>
<feature type="transmembrane region" description="Helical" evidence="8">
    <location>
        <begin position="340"/>
        <end position="364"/>
    </location>
</feature>
<dbReference type="EMBL" id="JADKBR010000001">
    <property type="protein sequence ID" value="MBK8889505.1"/>
    <property type="molecule type" value="Genomic_DNA"/>
</dbReference>
<keyword evidence="2" id="KW-1003">Cell membrane</keyword>
<organism evidence="10 11">
    <name type="scientific">Candidatus Dechloromonas phosphorivorans</name>
    <dbReference type="NCBI Taxonomy" id="2899244"/>
    <lineage>
        <taxon>Bacteria</taxon>
        <taxon>Pseudomonadati</taxon>
        <taxon>Pseudomonadota</taxon>
        <taxon>Betaproteobacteria</taxon>
        <taxon>Rhodocyclales</taxon>
        <taxon>Azonexaceae</taxon>
        <taxon>Dechloromonas</taxon>
    </lineage>
</organism>
<evidence type="ECO:0000256" key="7">
    <source>
        <dbReference type="ARBA" id="ARBA00023136"/>
    </source>
</evidence>
<feature type="transmembrane region" description="Helical" evidence="8">
    <location>
        <begin position="290"/>
        <end position="305"/>
    </location>
</feature>
<evidence type="ECO:0000259" key="9">
    <source>
        <dbReference type="Pfam" id="PF13231"/>
    </source>
</evidence>
<comment type="caution">
    <text evidence="10">The sequence shown here is derived from an EMBL/GenBank/DDBJ whole genome shotgun (WGS) entry which is preliminary data.</text>
</comment>
<evidence type="ECO:0000313" key="10">
    <source>
        <dbReference type="EMBL" id="MBK8889505.1"/>
    </source>
</evidence>
<reference evidence="10" key="1">
    <citation type="submission" date="2020-10" db="EMBL/GenBank/DDBJ databases">
        <title>Connecting structure to function with the recovery of over 1000 high-quality activated sludge metagenome-assembled genomes encoding full-length rRNA genes using long-read sequencing.</title>
        <authorList>
            <person name="Singleton C.M."/>
            <person name="Petriglieri F."/>
            <person name="Kristensen J.M."/>
            <person name="Kirkegaard R.H."/>
            <person name="Michaelsen T.Y."/>
            <person name="Andersen M.H."/>
            <person name="Karst S.M."/>
            <person name="Dueholm M.S."/>
            <person name="Nielsen P.H."/>
            <person name="Albertsen M."/>
        </authorList>
    </citation>
    <scope>NUCLEOTIDE SEQUENCE</scope>
    <source>
        <strain evidence="10">OdNE_18-Q3-R46-58_BAT3C.305</strain>
    </source>
</reference>
<evidence type="ECO:0000256" key="5">
    <source>
        <dbReference type="ARBA" id="ARBA00022692"/>
    </source>
</evidence>
<protein>
    <submittedName>
        <fullName evidence="10">Glycosyltransferase family 39 protein</fullName>
    </submittedName>
</protein>
<evidence type="ECO:0000313" key="11">
    <source>
        <dbReference type="Proteomes" id="UP000808146"/>
    </source>
</evidence>
<dbReference type="Proteomes" id="UP000808146">
    <property type="component" value="Unassembled WGS sequence"/>
</dbReference>
<accession>A0A9D7QM26</accession>
<dbReference type="GO" id="GO:0005886">
    <property type="term" value="C:plasma membrane"/>
    <property type="evidence" value="ECO:0007669"/>
    <property type="project" value="UniProtKB-SubCell"/>
</dbReference>
<name>A0A9D7QM26_9RHOO</name>
<dbReference type="InterPro" id="IPR050297">
    <property type="entry name" value="LipidA_mod_glycosyltrf_83"/>
</dbReference>
<comment type="subcellular location">
    <subcellularLocation>
        <location evidence="1">Cell membrane</location>
        <topology evidence="1">Multi-pass membrane protein</topology>
    </subcellularLocation>
</comment>
<evidence type="ECO:0000256" key="2">
    <source>
        <dbReference type="ARBA" id="ARBA00022475"/>
    </source>
</evidence>
<gene>
    <name evidence="10" type="ORF">IPN75_03445</name>
</gene>
<feature type="transmembrane region" description="Helical" evidence="8">
    <location>
        <begin position="170"/>
        <end position="198"/>
    </location>
</feature>
<dbReference type="PANTHER" id="PTHR33908">
    <property type="entry name" value="MANNOSYLTRANSFERASE YKCB-RELATED"/>
    <property type="match status" value="1"/>
</dbReference>
<evidence type="ECO:0000256" key="6">
    <source>
        <dbReference type="ARBA" id="ARBA00022989"/>
    </source>
</evidence>